<dbReference type="OrthoDB" id="7344096at2759"/>
<dbReference type="AlphaFoldDB" id="A0A0A2JAS9"/>
<gene>
    <name evidence="5" type="ORF">PEX2_099020</name>
</gene>
<dbReference type="RefSeq" id="XP_016594644.1">
    <property type="nucleotide sequence ID" value="XM_016747172.1"/>
</dbReference>
<dbReference type="STRING" id="27334.A0A0A2JAS9"/>
<dbReference type="GO" id="GO:0005737">
    <property type="term" value="C:cytoplasm"/>
    <property type="evidence" value="ECO:0007669"/>
    <property type="project" value="UniProtKB-SubCell"/>
</dbReference>
<accession>A0A0A2JAS9</accession>
<dbReference type="PANTHER" id="PTHR31250">
    <property type="entry name" value="IQ DOMAIN-CONTAINING PROTEIN IQM3"/>
    <property type="match status" value="1"/>
</dbReference>
<organism evidence="5 6">
    <name type="scientific">Penicillium expansum</name>
    <name type="common">Blue mold rot fungus</name>
    <dbReference type="NCBI Taxonomy" id="27334"/>
    <lineage>
        <taxon>Eukaryota</taxon>
        <taxon>Fungi</taxon>
        <taxon>Dikarya</taxon>
        <taxon>Ascomycota</taxon>
        <taxon>Pezizomycotina</taxon>
        <taxon>Eurotiomycetes</taxon>
        <taxon>Eurotiomycetidae</taxon>
        <taxon>Eurotiales</taxon>
        <taxon>Aspergillaceae</taxon>
        <taxon>Penicillium</taxon>
    </lineage>
</organism>
<dbReference type="GeneID" id="27682592"/>
<evidence type="ECO:0000256" key="4">
    <source>
        <dbReference type="ARBA" id="ARBA00023242"/>
    </source>
</evidence>
<comment type="caution">
    <text evidence="5">The sequence shown here is derived from an EMBL/GenBank/DDBJ whole genome shotgun (WGS) entry which is preliminary data.</text>
</comment>
<dbReference type="Proteomes" id="UP000030143">
    <property type="component" value="Unassembled WGS sequence"/>
</dbReference>
<evidence type="ECO:0000256" key="2">
    <source>
        <dbReference type="ARBA" id="ARBA00004496"/>
    </source>
</evidence>
<protein>
    <submittedName>
        <fullName evidence="5">Uncharacterized protein</fullName>
    </submittedName>
</protein>
<dbReference type="EMBL" id="JQFZ01000277">
    <property type="protein sequence ID" value="KGO51728.1"/>
    <property type="molecule type" value="Genomic_DNA"/>
</dbReference>
<sequence>MDIRYFLEIFDLKHRHGSNLCSYHTYWRKSLSNKNFFYWLEGDGQKKMDLPLCSQDLRKNISVISQARKVELHGDETGLLRWAKNNELDEQVLFHGRWN</sequence>
<evidence type="ECO:0000256" key="1">
    <source>
        <dbReference type="ARBA" id="ARBA00004123"/>
    </source>
</evidence>
<evidence type="ECO:0000313" key="5">
    <source>
        <dbReference type="EMBL" id="KGO51728.1"/>
    </source>
</evidence>
<dbReference type="PANTHER" id="PTHR31250:SF27">
    <property type="entry name" value="IQ DOMAIN-CONTAINING PROTEIN IQM5"/>
    <property type="match status" value="1"/>
</dbReference>
<comment type="subcellular location">
    <subcellularLocation>
        <location evidence="2">Cytoplasm</location>
    </subcellularLocation>
    <subcellularLocation>
        <location evidence="1">Nucleus</location>
    </subcellularLocation>
</comment>
<proteinExistence type="predicted"/>
<reference evidence="5 6" key="1">
    <citation type="journal article" date="2015" name="Mol. Plant Microbe Interact.">
        <title>Genome, transcriptome, and functional analyses of Penicillium expansum provide new insights into secondary metabolism and pathogenicity.</title>
        <authorList>
            <person name="Ballester A.R."/>
            <person name="Marcet-Houben M."/>
            <person name="Levin E."/>
            <person name="Sela N."/>
            <person name="Selma-Lazaro C."/>
            <person name="Carmona L."/>
            <person name="Wisniewski M."/>
            <person name="Droby S."/>
            <person name="Gonzalez-Candelas L."/>
            <person name="Gabaldon T."/>
        </authorList>
    </citation>
    <scope>NUCLEOTIDE SEQUENCE [LARGE SCALE GENOMIC DNA]</scope>
    <source>
        <strain evidence="5 6">MD-8</strain>
    </source>
</reference>
<keyword evidence="4" id="KW-0539">Nucleus</keyword>
<evidence type="ECO:0000256" key="3">
    <source>
        <dbReference type="ARBA" id="ARBA00022490"/>
    </source>
</evidence>
<evidence type="ECO:0000313" key="6">
    <source>
        <dbReference type="Proteomes" id="UP000030143"/>
    </source>
</evidence>
<dbReference type="GO" id="GO:0005634">
    <property type="term" value="C:nucleus"/>
    <property type="evidence" value="ECO:0007669"/>
    <property type="project" value="UniProtKB-SubCell"/>
</dbReference>
<name>A0A0A2JAS9_PENEN</name>
<keyword evidence="6" id="KW-1185">Reference proteome</keyword>
<dbReference type="HOGENOM" id="CLU_2321130_0_0_1"/>
<dbReference type="InterPro" id="IPR044159">
    <property type="entry name" value="IQM"/>
</dbReference>
<dbReference type="PhylomeDB" id="A0A0A2JAS9"/>
<keyword evidence="3" id="KW-0963">Cytoplasm</keyword>
<dbReference type="VEuPathDB" id="FungiDB:PEXP_009700"/>